<dbReference type="Proteomes" id="UP000295578">
    <property type="component" value="Unassembled WGS sequence"/>
</dbReference>
<name>A0A4V2YXK8_9ACTN</name>
<keyword evidence="3" id="KW-1185">Reference proteome</keyword>
<dbReference type="InterPro" id="IPR036388">
    <property type="entry name" value="WH-like_DNA-bd_sf"/>
</dbReference>
<dbReference type="Gene3D" id="1.10.10.10">
    <property type="entry name" value="Winged helix-like DNA-binding domain superfamily/Winged helix DNA-binding domain"/>
    <property type="match status" value="1"/>
</dbReference>
<feature type="region of interest" description="Disordered" evidence="1">
    <location>
        <begin position="57"/>
        <end position="76"/>
    </location>
</feature>
<dbReference type="InterPro" id="IPR036390">
    <property type="entry name" value="WH_DNA-bd_sf"/>
</dbReference>
<evidence type="ECO:0000313" key="2">
    <source>
        <dbReference type="EMBL" id="TDD89867.1"/>
    </source>
</evidence>
<gene>
    <name evidence="2" type="ORF">E1293_03985</name>
</gene>
<dbReference type="InterPro" id="IPR011991">
    <property type="entry name" value="ArsR-like_HTH"/>
</dbReference>
<proteinExistence type="predicted"/>
<evidence type="ECO:0000256" key="1">
    <source>
        <dbReference type="SAM" id="MobiDB-lite"/>
    </source>
</evidence>
<dbReference type="EMBL" id="SMKY01000010">
    <property type="protein sequence ID" value="TDD89867.1"/>
    <property type="molecule type" value="Genomic_DNA"/>
</dbReference>
<sequence>MSGMPSERPRRREVLDALRAARAPLGVAEVAERLGVHANTARFHLDALAAEGAVDRTVEQPSGPGRPRTVYAPRPGMDRGGARGYRLLAQILLSRLASDGPAARANATDAGREWGRYLVDRPPPFQPLTGDEAAGRLTALLDDLDFAPQPDGELIRLRHCPFLELAEEYGPLVCDVHLGLMQGALAELDAPVEADRLEPFAEPGACLAHLRRG</sequence>
<dbReference type="OrthoDB" id="3399802at2"/>
<organism evidence="2 3">
    <name type="scientific">Actinomadura darangshiensis</name>
    <dbReference type="NCBI Taxonomy" id="705336"/>
    <lineage>
        <taxon>Bacteria</taxon>
        <taxon>Bacillati</taxon>
        <taxon>Actinomycetota</taxon>
        <taxon>Actinomycetes</taxon>
        <taxon>Streptosporangiales</taxon>
        <taxon>Thermomonosporaceae</taxon>
        <taxon>Actinomadura</taxon>
    </lineage>
</organism>
<accession>A0A4V2YXK8</accession>
<evidence type="ECO:0000313" key="3">
    <source>
        <dbReference type="Proteomes" id="UP000295578"/>
    </source>
</evidence>
<protein>
    <submittedName>
        <fullName evidence="2">ArsR family transcriptional regulator</fullName>
    </submittedName>
</protein>
<dbReference type="Pfam" id="PF12840">
    <property type="entry name" value="HTH_20"/>
    <property type="match status" value="1"/>
</dbReference>
<dbReference type="SUPFAM" id="SSF46785">
    <property type="entry name" value="Winged helix' DNA-binding domain"/>
    <property type="match status" value="1"/>
</dbReference>
<dbReference type="CDD" id="cd00090">
    <property type="entry name" value="HTH_ARSR"/>
    <property type="match status" value="1"/>
</dbReference>
<comment type="caution">
    <text evidence="2">The sequence shown here is derived from an EMBL/GenBank/DDBJ whole genome shotgun (WGS) entry which is preliminary data.</text>
</comment>
<reference evidence="2 3" key="1">
    <citation type="submission" date="2019-03" db="EMBL/GenBank/DDBJ databases">
        <title>Draft genome sequences of novel Actinobacteria.</title>
        <authorList>
            <person name="Sahin N."/>
            <person name="Ay H."/>
            <person name="Saygin H."/>
        </authorList>
    </citation>
    <scope>NUCLEOTIDE SEQUENCE [LARGE SCALE GENOMIC DNA]</scope>
    <source>
        <strain evidence="2 3">DSM 45941</strain>
    </source>
</reference>
<dbReference type="AlphaFoldDB" id="A0A4V2YXK8"/>